<evidence type="ECO:0000313" key="2">
    <source>
        <dbReference type="Proteomes" id="UP001328107"/>
    </source>
</evidence>
<feature type="non-terminal residue" evidence="1">
    <location>
        <position position="1"/>
    </location>
</feature>
<evidence type="ECO:0000313" key="1">
    <source>
        <dbReference type="EMBL" id="GMR49377.1"/>
    </source>
</evidence>
<dbReference type="Proteomes" id="UP001328107">
    <property type="component" value="Unassembled WGS sequence"/>
</dbReference>
<dbReference type="EMBL" id="BTRK01000004">
    <property type="protein sequence ID" value="GMR49377.1"/>
    <property type="molecule type" value="Genomic_DNA"/>
</dbReference>
<comment type="caution">
    <text evidence="1">The sequence shown here is derived from an EMBL/GenBank/DDBJ whole genome shotgun (WGS) entry which is preliminary data.</text>
</comment>
<reference evidence="2" key="1">
    <citation type="submission" date="2022-10" db="EMBL/GenBank/DDBJ databases">
        <title>Genome assembly of Pristionchus species.</title>
        <authorList>
            <person name="Yoshida K."/>
            <person name="Sommer R.J."/>
        </authorList>
    </citation>
    <scope>NUCLEOTIDE SEQUENCE [LARGE SCALE GENOMIC DNA]</scope>
    <source>
        <strain evidence="2">RS5460</strain>
    </source>
</reference>
<accession>A0AAN5I2B6</accession>
<keyword evidence="2" id="KW-1185">Reference proteome</keyword>
<gene>
    <name evidence="1" type="ORF">PMAYCL1PPCAC_19572</name>
</gene>
<name>A0AAN5I2B6_9BILA</name>
<dbReference type="AlphaFoldDB" id="A0AAN5I2B6"/>
<sequence>TPIKEEPTEFKEEPIEELNEIKMEEPLADVFCPSTGNSRPIDSTNLESNPKLLKPDERAKTICVASDSITGNKTNSMKLNGIPLIQQLEKVHILSDCAHKHYGRF</sequence>
<proteinExistence type="predicted"/>
<protein>
    <submittedName>
        <fullName evidence="1">Uncharacterized protein</fullName>
    </submittedName>
</protein>
<organism evidence="1 2">
    <name type="scientific">Pristionchus mayeri</name>
    <dbReference type="NCBI Taxonomy" id="1317129"/>
    <lineage>
        <taxon>Eukaryota</taxon>
        <taxon>Metazoa</taxon>
        <taxon>Ecdysozoa</taxon>
        <taxon>Nematoda</taxon>
        <taxon>Chromadorea</taxon>
        <taxon>Rhabditida</taxon>
        <taxon>Rhabditina</taxon>
        <taxon>Diplogasteromorpha</taxon>
        <taxon>Diplogasteroidea</taxon>
        <taxon>Neodiplogasteridae</taxon>
        <taxon>Pristionchus</taxon>
    </lineage>
</organism>